<evidence type="ECO:0000313" key="2">
    <source>
        <dbReference type="Proteomes" id="UP000789860"/>
    </source>
</evidence>
<keyword evidence="2" id="KW-1185">Reference proteome</keyword>
<comment type="caution">
    <text evidence="1">The sequence shown here is derived from an EMBL/GenBank/DDBJ whole genome shotgun (WGS) entry which is preliminary data.</text>
</comment>
<feature type="non-terminal residue" evidence="1">
    <location>
        <position position="434"/>
    </location>
</feature>
<organism evidence="1 2">
    <name type="scientific">Scutellospora calospora</name>
    <dbReference type="NCBI Taxonomy" id="85575"/>
    <lineage>
        <taxon>Eukaryota</taxon>
        <taxon>Fungi</taxon>
        <taxon>Fungi incertae sedis</taxon>
        <taxon>Mucoromycota</taxon>
        <taxon>Glomeromycotina</taxon>
        <taxon>Glomeromycetes</taxon>
        <taxon>Diversisporales</taxon>
        <taxon>Gigasporaceae</taxon>
        <taxon>Scutellospora</taxon>
    </lineage>
</organism>
<evidence type="ECO:0000313" key="1">
    <source>
        <dbReference type="EMBL" id="CAG8531846.1"/>
    </source>
</evidence>
<sequence length="434" mass="47772">MVYYKQSRLICIFILLFLITKGIDAAQNLPPGQCVQNYVSGTDYFPSKVSVTTATLFTINYNNNYKLVTNTDTKENFALVQCGTPVPTNLPAGTKIFNISLNNVAILDTSVVPFLEVLGLRSNIAALDPTSVTSPCLQLLSANSSVVTISMTNTTLATEQLTKVDSVFNSMVDLTNPKAISISASSDPGPLNRAEWLKFYSAFFNLEDKANTIYNQISDNYNCLKSLSKTNNPPTVAWVSYNAPSSFNNNTASWTINDAIYKKIYTENAGGSYFNTTPHLYSTSASFLSAIANVDILIDETLTALNITEVYTNYNLNSNDIYKFVKNQAIYREDGLISPTDGRDWFENAILMADEVLEDMMNIVNPNLPTSSYKRIWLRNVAKGETVKTKRDSDCSNVSAPLTDDAVQCSSLKSSKSKAANNSPNSSIFLLLFT</sequence>
<reference evidence="1" key="1">
    <citation type="submission" date="2021-06" db="EMBL/GenBank/DDBJ databases">
        <authorList>
            <person name="Kallberg Y."/>
            <person name="Tangrot J."/>
            <person name="Rosling A."/>
        </authorList>
    </citation>
    <scope>NUCLEOTIDE SEQUENCE</scope>
    <source>
        <strain evidence="1">AU212A</strain>
    </source>
</reference>
<protein>
    <submittedName>
        <fullName evidence="1">5654_t:CDS:1</fullName>
    </submittedName>
</protein>
<name>A0ACA9LJM1_9GLOM</name>
<proteinExistence type="predicted"/>
<dbReference type="Proteomes" id="UP000789860">
    <property type="component" value="Unassembled WGS sequence"/>
</dbReference>
<gene>
    <name evidence="1" type="ORF">SCALOS_LOCUS4490</name>
</gene>
<accession>A0ACA9LJM1</accession>
<dbReference type="EMBL" id="CAJVPM010006110">
    <property type="protein sequence ID" value="CAG8531846.1"/>
    <property type="molecule type" value="Genomic_DNA"/>
</dbReference>